<dbReference type="SUPFAM" id="SSF56112">
    <property type="entry name" value="Protein kinase-like (PK-like)"/>
    <property type="match status" value="1"/>
</dbReference>
<reference evidence="1" key="1">
    <citation type="journal article" date="2020" name="Nat. Commun.">
        <title>Large-scale genome sequencing of mycorrhizal fungi provides insights into the early evolution of symbiotic traits.</title>
        <authorList>
            <person name="Miyauchi S."/>
            <person name="Kiss E."/>
            <person name="Kuo A."/>
            <person name="Drula E."/>
            <person name="Kohler A."/>
            <person name="Sanchez-Garcia M."/>
            <person name="Morin E."/>
            <person name="Andreopoulos B."/>
            <person name="Barry K.W."/>
            <person name="Bonito G."/>
            <person name="Buee M."/>
            <person name="Carver A."/>
            <person name="Chen C."/>
            <person name="Cichocki N."/>
            <person name="Clum A."/>
            <person name="Culley D."/>
            <person name="Crous P.W."/>
            <person name="Fauchery L."/>
            <person name="Girlanda M."/>
            <person name="Hayes R.D."/>
            <person name="Keri Z."/>
            <person name="LaButti K."/>
            <person name="Lipzen A."/>
            <person name="Lombard V."/>
            <person name="Magnuson J."/>
            <person name="Maillard F."/>
            <person name="Murat C."/>
            <person name="Nolan M."/>
            <person name="Ohm R.A."/>
            <person name="Pangilinan J."/>
            <person name="Pereira M.F."/>
            <person name="Perotto S."/>
            <person name="Peter M."/>
            <person name="Pfister S."/>
            <person name="Riley R."/>
            <person name="Sitrit Y."/>
            <person name="Stielow J.B."/>
            <person name="Szollosi G."/>
            <person name="Zifcakova L."/>
            <person name="Stursova M."/>
            <person name="Spatafora J.W."/>
            <person name="Tedersoo L."/>
            <person name="Vaario L.M."/>
            <person name="Yamada A."/>
            <person name="Yan M."/>
            <person name="Wang P."/>
            <person name="Xu J."/>
            <person name="Bruns T."/>
            <person name="Baldrian P."/>
            <person name="Vilgalys R."/>
            <person name="Dunand C."/>
            <person name="Henrissat B."/>
            <person name="Grigoriev I.V."/>
            <person name="Hibbett D."/>
            <person name="Nagy L.G."/>
            <person name="Martin F.M."/>
        </authorList>
    </citation>
    <scope>NUCLEOTIDE SEQUENCE</scope>
    <source>
        <strain evidence="1">UP504</strain>
    </source>
</reference>
<dbReference type="AlphaFoldDB" id="A0A9P6AV51"/>
<evidence type="ECO:0000313" key="2">
    <source>
        <dbReference type="Proteomes" id="UP000886523"/>
    </source>
</evidence>
<evidence type="ECO:0008006" key="3">
    <source>
        <dbReference type="Google" id="ProtNLM"/>
    </source>
</evidence>
<protein>
    <recommendedName>
        <fullName evidence="3">Aminoglycoside phosphotransferase domain-containing protein</fullName>
    </recommendedName>
</protein>
<name>A0A9P6AV51_9AGAM</name>
<dbReference type="OrthoDB" id="3250044at2759"/>
<gene>
    <name evidence="1" type="ORF">BS47DRAFT_1345277</name>
</gene>
<organism evidence="1 2">
    <name type="scientific">Hydnum rufescens UP504</name>
    <dbReference type="NCBI Taxonomy" id="1448309"/>
    <lineage>
        <taxon>Eukaryota</taxon>
        <taxon>Fungi</taxon>
        <taxon>Dikarya</taxon>
        <taxon>Basidiomycota</taxon>
        <taxon>Agaricomycotina</taxon>
        <taxon>Agaricomycetes</taxon>
        <taxon>Cantharellales</taxon>
        <taxon>Hydnaceae</taxon>
        <taxon>Hydnum</taxon>
    </lineage>
</organism>
<proteinExistence type="predicted"/>
<dbReference type="EMBL" id="MU128985">
    <property type="protein sequence ID" value="KAF9512517.1"/>
    <property type="molecule type" value="Genomic_DNA"/>
</dbReference>
<sequence length="257" mass="28681">MDQKAALEALEANIVEACKNHKLLHWKDKNYRACLYIFDYAKYNPHPDAPCIPQVVHHFGDSRTKYLVMEFITLMAAPVDLIDRTAEALVWLSSVPPPPNHVIGPLGGGCIRHKFFKDYTAPLVFSSVEALERYMHKAYTLLSTRAQKQLAPVEIRGDRLMFTQSDMDPSNFGVDQDGKTVLMDFADIGVLPETFVAHTMFSEKRLAPIATALSLSSSSNAFMGTVSSLLWMVSLSTLGLDEDGNRKTEDKAGRSKR</sequence>
<keyword evidence="2" id="KW-1185">Reference proteome</keyword>
<accession>A0A9P6AV51</accession>
<dbReference type="InterPro" id="IPR011009">
    <property type="entry name" value="Kinase-like_dom_sf"/>
</dbReference>
<dbReference type="Proteomes" id="UP000886523">
    <property type="component" value="Unassembled WGS sequence"/>
</dbReference>
<comment type="caution">
    <text evidence="1">The sequence shown here is derived from an EMBL/GenBank/DDBJ whole genome shotgun (WGS) entry which is preliminary data.</text>
</comment>
<evidence type="ECO:0000313" key="1">
    <source>
        <dbReference type="EMBL" id="KAF9512517.1"/>
    </source>
</evidence>